<dbReference type="InterPro" id="IPR050554">
    <property type="entry name" value="Met_Synthase/Corrinoid"/>
</dbReference>
<dbReference type="EMBL" id="CP036546">
    <property type="protein sequence ID" value="QCQ46802.1"/>
    <property type="molecule type" value="Genomic_DNA"/>
</dbReference>
<dbReference type="InterPro" id="IPR037010">
    <property type="entry name" value="VitB12-dep_Met_synth_activ_sf"/>
</dbReference>
<dbReference type="InterPro" id="IPR004223">
    <property type="entry name" value="VitB12-dep_Met_synth_activ_dom"/>
</dbReference>
<keyword evidence="1 4" id="KW-0489">Methyltransferase</keyword>
<reference evidence="4 6" key="2">
    <citation type="submission" date="2018-08" db="EMBL/GenBank/DDBJ databases">
        <title>A genome reference for cultivated species of the human gut microbiota.</title>
        <authorList>
            <person name="Zou Y."/>
            <person name="Xue W."/>
            <person name="Luo G."/>
        </authorList>
    </citation>
    <scope>NUCLEOTIDE SEQUENCE [LARGE SCALE GENOMIC DNA]</scope>
    <source>
        <strain evidence="4 6">AM18-6</strain>
    </source>
</reference>
<dbReference type="SUPFAM" id="SSF56507">
    <property type="entry name" value="Methionine synthase activation domain-like"/>
    <property type="match status" value="1"/>
</dbReference>
<evidence type="ECO:0000259" key="2">
    <source>
        <dbReference type="PROSITE" id="PS50974"/>
    </source>
</evidence>
<keyword evidence="1 4" id="KW-0808">Transferase</keyword>
<sequence length="318" mass="36014">MEKHNPSSSPVHRSETVDRSAFENRLSFSVHDLSPYINWIYFFHAWGFQPRYAAIANIHGCDSCRASWLTTFPEEERGKASEAMQLYKEANRMLDELDRDFEVKSVFKLCPANADGDNLIIDGITFPLLRQQVKKKENEPFLCLSDFVRPLSSGITDTVGVFASSIDADMEGLYEQDPYKHLLVQTLSDRLAEAATEKMHEYVRKEVWGYAKDENLSIPDLLVEKYQGIRPAVGYPSLPDQSVNFILDEILDMKQIGIRLTENGAMYPHASVCGLMFAHPASHYFSVGKIGEDQLADYAARRGKSVGEMRKFLAANLQ</sequence>
<reference evidence="3" key="1">
    <citation type="book" date="2014" name="THE 24TH EUROPEAN CONGRESS OF CLINICAL MICROBIOLOGY AND INFECTIOUS DISEASES" publisher="ECCMID 2014" city="Barcelona, Spain">
        <title>Identification of resistance genes in three multidrug-resistant Bacteroides fragilis isolates by whole genome sequencing.</title>
        <editorList>
            <person name="Unknown"/>
            <person name="A."/>
        </editorList>
        <authorList>
            <person name="Sydenham T.V."/>
            <person name="Hasman H."/>
            <person name="Wang M."/>
            <person name="Soki J."/>
            <person name="Nagy E."/>
            <person name="Justesen U.S."/>
        </authorList>
    </citation>
    <scope>NUCLEOTIDE SEQUENCE</scope>
    <source>
        <strain evidence="3">DCMSKEJBY0001B</strain>
    </source>
</reference>
<dbReference type="PANTHER" id="PTHR45833">
    <property type="entry name" value="METHIONINE SYNTHASE"/>
    <property type="match status" value="1"/>
</dbReference>
<dbReference type="Gene3D" id="1.10.288.10">
    <property type="entry name" value="Cobalamin-dependent Methionine Synthase, domain 2"/>
    <property type="match status" value="1"/>
</dbReference>
<dbReference type="Proteomes" id="UP000266644">
    <property type="component" value="Unassembled WGS sequence"/>
</dbReference>
<evidence type="ECO:0000313" key="4">
    <source>
        <dbReference type="EMBL" id="RHH08818.1"/>
    </source>
</evidence>
<feature type="domain" description="AdoMet activation" evidence="2">
    <location>
        <begin position="1"/>
        <end position="318"/>
    </location>
</feature>
<organism evidence="4 6">
    <name type="scientific">Bacteroides fragilis</name>
    <dbReference type="NCBI Taxonomy" id="817"/>
    <lineage>
        <taxon>Bacteria</taxon>
        <taxon>Pseudomonadati</taxon>
        <taxon>Bacteroidota</taxon>
        <taxon>Bacteroidia</taxon>
        <taxon>Bacteroidales</taxon>
        <taxon>Bacteroidaceae</taxon>
        <taxon>Bacteroides</taxon>
    </lineage>
</organism>
<dbReference type="GO" id="GO:0008705">
    <property type="term" value="F:methionine synthase activity"/>
    <property type="evidence" value="ECO:0007669"/>
    <property type="project" value="InterPro"/>
</dbReference>
<dbReference type="RefSeq" id="WP_032535781.1">
    <property type="nucleotide sequence ID" value="NZ_CP036539.1"/>
</dbReference>
<dbReference type="Gene3D" id="3.10.196.10">
    <property type="entry name" value="Vitamin B12-dependent methionine synthase, activation domain"/>
    <property type="match status" value="1"/>
</dbReference>
<dbReference type="GO" id="GO:0032259">
    <property type="term" value="P:methylation"/>
    <property type="evidence" value="ECO:0007669"/>
    <property type="project" value="UniProtKB-KW"/>
</dbReference>
<proteinExistence type="predicted"/>
<name>A0A081TWC0_BACFG</name>
<protein>
    <submittedName>
        <fullName evidence="4">5-methyltetrahydrofolate--homocysteine methyltransferase</fullName>
    </submittedName>
</protein>
<dbReference type="Proteomes" id="UP000036847">
    <property type="component" value="Chromosome"/>
</dbReference>
<dbReference type="PROSITE" id="PS50974">
    <property type="entry name" value="ADOMET_ACTIVATION"/>
    <property type="match status" value="1"/>
</dbReference>
<dbReference type="OrthoDB" id="9803687at2"/>
<evidence type="ECO:0000313" key="3">
    <source>
        <dbReference type="EMBL" id="QCQ46802.1"/>
    </source>
</evidence>
<evidence type="ECO:0000313" key="5">
    <source>
        <dbReference type="Proteomes" id="UP000036847"/>
    </source>
</evidence>
<dbReference type="Pfam" id="PF02965">
    <property type="entry name" value="Met_synt_B12"/>
    <property type="match status" value="1"/>
</dbReference>
<dbReference type="GO" id="GO:0005829">
    <property type="term" value="C:cytosol"/>
    <property type="evidence" value="ECO:0007669"/>
    <property type="project" value="TreeGrafter"/>
</dbReference>
<dbReference type="EMBL" id="QRJE01000027">
    <property type="protein sequence ID" value="RHH08818.1"/>
    <property type="molecule type" value="Genomic_DNA"/>
</dbReference>
<reference evidence="3 5" key="3">
    <citation type="submission" date="2019-03" db="EMBL/GenBank/DDBJ databases">
        <title>Complete genome assembly of MDR B. fragilis.</title>
        <authorList>
            <person name="Sydenham T.V."/>
            <person name="Hasman H."/>
            <person name="Justesen U.S."/>
        </authorList>
    </citation>
    <scope>NUCLEOTIDE SEQUENCE [LARGE SCALE GENOMIC DNA]</scope>
    <source>
        <strain evidence="3 5">DCMSKEJBY0001B</strain>
    </source>
</reference>
<gene>
    <name evidence="4" type="ORF">DW228_16625</name>
    <name evidence="3" type="ORF">EC80_019205</name>
</gene>
<accession>A0A081TWC0</accession>
<dbReference type="AlphaFoldDB" id="A0A081TWC0"/>
<evidence type="ECO:0000313" key="6">
    <source>
        <dbReference type="Proteomes" id="UP000266644"/>
    </source>
</evidence>
<evidence type="ECO:0000256" key="1">
    <source>
        <dbReference type="PROSITE-ProRule" id="PRU00346"/>
    </source>
</evidence>